<gene>
    <name evidence="1" type="ORF">DVH24_021257</name>
</gene>
<reference evidence="1 2" key="1">
    <citation type="submission" date="2018-10" db="EMBL/GenBank/DDBJ databases">
        <title>A high-quality apple genome assembly.</title>
        <authorList>
            <person name="Hu J."/>
        </authorList>
    </citation>
    <scope>NUCLEOTIDE SEQUENCE [LARGE SCALE GENOMIC DNA]</scope>
    <source>
        <strain evidence="2">cv. HFTH1</strain>
        <tissue evidence="1">Young leaf</tissue>
    </source>
</reference>
<name>A0A498HWY9_MALDO</name>
<dbReference type="AlphaFoldDB" id="A0A498HWY9"/>
<proteinExistence type="predicted"/>
<sequence>MYVGGEGNSYSIKEILHPHLEGGQRRTKRANPSLYSLHIHYRSDFVYQHLAPSVRIDTKSYVACYKKRTIISTPKISFGTLYKCIFLYKYRKFGVPNKIFEVLITIPYK</sequence>
<evidence type="ECO:0000313" key="2">
    <source>
        <dbReference type="Proteomes" id="UP000290289"/>
    </source>
</evidence>
<protein>
    <submittedName>
        <fullName evidence="1">Uncharacterized protein</fullName>
    </submittedName>
</protein>
<evidence type="ECO:0000313" key="1">
    <source>
        <dbReference type="EMBL" id="RXH74077.1"/>
    </source>
</evidence>
<dbReference type="Proteomes" id="UP000290289">
    <property type="component" value="Chromosome 15"/>
</dbReference>
<dbReference type="EMBL" id="RDQH01000341">
    <property type="protein sequence ID" value="RXH74077.1"/>
    <property type="molecule type" value="Genomic_DNA"/>
</dbReference>
<keyword evidence="2" id="KW-1185">Reference proteome</keyword>
<accession>A0A498HWY9</accession>
<organism evidence="1 2">
    <name type="scientific">Malus domestica</name>
    <name type="common">Apple</name>
    <name type="synonym">Pyrus malus</name>
    <dbReference type="NCBI Taxonomy" id="3750"/>
    <lineage>
        <taxon>Eukaryota</taxon>
        <taxon>Viridiplantae</taxon>
        <taxon>Streptophyta</taxon>
        <taxon>Embryophyta</taxon>
        <taxon>Tracheophyta</taxon>
        <taxon>Spermatophyta</taxon>
        <taxon>Magnoliopsida</taxon>
        <taxon>eudicotyledons</taxon>
        <taxon>Gunneridae</taxon>
        <taxon>Pentapetalae</taxon>
        <taxon>rosids</taxon>
        <taxon>fabids</taxon>
        <taxon>Rosales</taxon>
        <taxon>Rosaceae</taxon>
        <taxon>Amygdaloideae</taxon>
        <taxon>Maleae</taxon>
        <taxon>Malus</taxon>
    </lineage>
</organism>
<comment type="caution">
    <text evidence="1">The sequence shown here is derived from an EMBL/GenBank/DDBJ whole genome shotgun (WGS) entry which is preliminary data.</text>
</comment>